<feature type="compositionally biased region" description="Basic and acidic residues" evidence="1">
    <location>
        <begin position="54"/>
        <end position="68"/>
    </location>
</feature>
<dbReference type="AlphaFoldDB" id="A0A0E9W711"/>
<feature type="region of interest" description="Disordered" evidence="1">
    <location>
        <begin position="44"/>
        <end position="79"/>
    </location>
</feature>
<accession>A0A0E9W711</accession>
<proteinExistence type="predicted"/>
<evidence type="ECO:0000313" key="2">
    <source>
        <dbReference type="EMBL" id="JAH86106.1"/>
    </source>
</evidence>
<reference evidence="2" key="2">
    <citation type="journal article" date="2015" name="Fish Shellfish Immunol.">
        <title>Early steps in the European eel (Anguilla anguilla)-Vibrio vulnificus interaction in the gills: Role of the RtxA13 toxin.</title>
        <authorList>
            <person name="Callol A."/>
            <person name="Pajuelo D."/>
            <person name="Ebbesson L."/>
            <person name="Teles M."/>
            <person name="MacKenzie S."/>
            <person name="Amaro C."/>
        </authorList>
    </citation>
    <scope>NUCLEOTIDE SEQUENCE</scope>
</reference>
<name>A0A0E9W711_ANGAN</name>
<evidence type="ECO:0000256" key="1">
    <source>
        <dbReference type="SAM" id="MobiDB-lite"/>
    </source>
</evidence>
<protein>
    <recommendedName>
        <fullName evidence="3">RRM domain-containing protein</fullName>
    </recommendedName>
</protein>
<organism evidence="2">
    <name type="scientific">Anguilla anguilla</name>
    <name type="common">European freshwater eel</name>
    <name type="synonym">Muraena anguilla</name>
    <dbReference type="NCBI Taxonomy" id="7936"/>
    <lineage>
        <taxon>Eukaryota</taxon>
        <taxon>Metazoa</taxon>
        <taxon>Chordata</taxon>
        <taxon>Craniata</taxon>
        <taxon>Vertebrata</taxon>
        <taxon>Euteleostomi</taxon>
        <taxon>Actinopterygii</taxon>
        <taxon>Neopterygii</taxon>
        <taxon>Teleostei</taxon>
        <taxon>Anguilliformes</taxon>
        <taxon>Anguillidae</taxon>
        <taxon>Anguilla</taxon>
    </lineage>
</organism>
<dbReference type="EMBL" id="GBXM01022471">
    <property type="protein sequence ID" value="JAH86106.1"/>
    <property type="molecule type" value="Transcribed_RNA"/>
</dbReference>
<reference evidence="2" key="1">
    <citation type="submission" date="2014-11" db="EMBL/GenBank/DDBJ databases">
        <authorList>
            <person name="Amaro Gonzalez C."/>
        </authorList>
    </citation>
    <scope>NUCLEOTIDE SEQUENCE</scope>
</reference>
<evidence type="ECO:0008006" key="3">
    <source>
        <dbReference type="Google" id="ProtNLM"/>
    </source>
</evidence>
<sequence>MGIVRFGTLHDAYEGLKRDREYIGTRFVEINSCSEKQWVEAGGSVGPHTGNAAEFHRESPPSYVEKRYPQQRTKVSLTS</sequence>
<feature type="compositionally biased region" description="Polar residues" evidence="1">
    <location>
        <begin position="70"/>
        <end position="79"/>
    </location>
</feature>